<dbReference type="InterPro" id="IPR013328">
    <property type="entry name" value="6PGD_dom2"/>
</dbReference>
<dbReference type="InterPro" id="IPR008927">
    <property type="entry name" value="6-PGluconate_DH-like_C_sf"/>
</dbReference>
<keyword evidence="4" id="KW-0443">Lipid metabolism</keyword>
<evidence type="ECO:0000256" key="8">
    <source>
        <dbReference type="PIRSR" id="PIRSR000114-2"/>
    </source>
</evidence>
<keyword evidence="6" id="KW-1208">Phospholipid metabolism</keyword>
<dbReference type="InterPro" id="IPR036291">
    <property type="entry name" value="NAD(P)-bd_dom_sf"/>
</dbReference>
<dbReference type="STRING" id="198092.SAMN02745194_00131"/>
<dbReference type="EMBL" id="FQZF01000002">
    <property type="protein sequence ID" value="SHI36009.1"/>
    <property type="molecule type" value="Genomic_DNA"/>
</dbReference>
<feature type="domain" description="Glycerol-3-phosphate dehydrogenase NAD-dependent N-terminal" evidence="12">
    <location>
        <begin position="23"/>
        <end position="173"/>
    </location>
</feature>
<name>A0A1M6AHP9_9PROT</name>
<evidence type="ECO:0000256" key="6">
    <source>
        <dbReference type="ARBA" id="ARBA00023264"/>
    </source>
</evidence>
<feature type="domain" description="Glycerol-3-phosphate dehydrogenase NAD-dependent C-terminal" evidence="13">
    <location>
        <begin position="199"/>
        <end position="331"/>
    </location>
</feature>
<evidence type="ECO:0000256" key="10">
    <source>
        <dbReference type="RuleBase" id="RU000437"/>
    </source>
</evidence>
<feature type="binding site" evidence="9">
    <location>
        <begin position="27"/>
        <end position="32"/>
    </location>
    <ligand>
        <name>NAD(+)</name>
        <dbReference type="ChEBI" id="CHEBI:57540"/>
    </ligand>
</feature>
<evidence type="ECO:0000259" key="13">
    <source>
        <dbReference type="Pfam" id="PF07479"/>
    </source>
</evidence>
<evidence type="ECO:0000256" key="9">
    <source>
        <dbReference type="PIRSR" id="PIRSR000114-3"/>
    </source>
</evidence>
<dbReference type="SUPFAM" id="SSF51735">
    <property type="entry name" value="NAD(P)-binding Rossmann-fold domains"/>
    <property type="match status" value="1"/>
</dbReference>
<dbReference type="Gene3D" id="3.40.50.720">
    <property type="entry name" value="NAD(P)-binding Rossmann-like Domain"/>
    <property type="match status" value="1"/>
</dbReference>
<evidence type="ECO:0000313" key="15">
    <source>
        <dbReference type="Proteomes" id="UP000184387"/>
    </source>
</evidence>
<keyword evidence="9 10" id="KW-0520">NAD</keyword>
<feature type="binding site" evidence="9">
    <location>
        <position position="155"/>
    </location>
    <ligand>
        <name>NAD(+)</name>
        <dbReference type="ChEBI" id="CHEBI:57540"/>
    </ligand>
</feature>
<evidence type="ECO:0000256" key="2">
    <source>
        <dbReference type="ARBA" id="ARBA00022516"/>
    </source>
</evidence>
<dbReference type="PANTHER" id="PTHR11728">
    <property type="entry name" value="GLYCEROL-3-PHOSPHATE DEHYDROGENASE"/>
    <property type="match status" value="1"/>
</dbReference>
<dbReference type="InterPro" id="IPR006168">
    <property type="entry name" value="G3P_DH_NAD-dep"/>
</dbReference>
<dbReference type="InterPro" id="IPR006109">
    <property type="entry name" value="G3P_DH_NAD-dep_C"/>
</dbReference>
<dbReference type="GO" id="GO:0046168">
    <property type="term" value="P:glycerol-3-phosphate catabolic process"/>
    <property type="evidence" value="ECO:0007669"/>
    <property type="project" value="InterPro"/>
</dbReference>
<dbReference type="EC" id="1.1.1.94" evidence="11"/>
<organism evidence="14 15">
    <name type="scientific">Muricoccus roseus</name>
    <dbReference type="NCBI Taxonomy" id="198092"/>
    <lineage>
        <taxon>Bacteria</taxon>
        <taxon>Pseudomonadati</taxon>
        <taxon>Pseudomonadota</taxon>
        <taxon>Alphaproteobacteria</taxon>
        <taxon>Acetobacterales</taxon>
        <taxon>Roseomonadaceae</taxon>
        <taxon>Muricoccus</taxon>
    </lineage>
</organism>
<dbReference type="AlphaFoldDB" id="A0A1M6AHP9"/>
<evidence type="ECO:0000256" key="3">
    <source>
        <dbReference type="ARBA" id="ARBA00023002"/>
    </source>
</evidence>
<proteinExistence type="inferred from homology"/>
<dbReference type="RefSeq" id="WP_073130217.1">
    <property type="nucleotide sequence ID" value="NZ_FQZF01000002.1"/>
</dbReference>
<comment type="catalytic activity">
    <reaction evidence="11">
        <text>sn-glycerol 3-phosphate + NADP(+) = dihydroxyacetone phosphate + NADPH + H(+)</text>
        <dbReference type="Rhea" id="RHEA:11096"/>
        <dbReference type="ChEBI" id="CHEBI:15378"/>
        <dbReference type="ChEBI" id="CHEBI:57597"/>
        <dbReference type="ChEBI" id="CHEBI:57642"/>
        <dbReference type="ChEBI" id="CHEBI:57783"/>
        <dbReference type="ChEBI" id="CHEBI:58349"/>
        <dbReference type="EC" id="1.1.1.94"/>
    </reaction>
</comment>
<dbReference type="Gene3D" id="1.10.1040.10">
    <property type="entry name" value="N-(1-d-carboxylethyl)-l-norvaline Dehydrogenase, domain 2"/>
    <property type="match status" value="1"/>
</dbReference>
<dbReference type="GO" id="GO:0141153">
    <property type="term" value="F:glycerol-3-phosphate dehydrogenase (NADP+) activity"/>
    <property type="evidence" value="ECO:0007669"/>
    <property type="project" value="RHEA"/>
</dbReference>
<evidence type="ECO:0000256" key="4">
    <source>
        <dbReference type="ARBA" id="ARBA00023098"/>
    </source>
</evidence>
<accession>A0A1M6AHP9</accession>
<protein>
    <recommendedName>
        <fullName evidence="11">Glycerol-3-phosphate dehydrogenase</fullName>
        <ecNumber evidence="11">1.1.1.94</ecNumber>
    </recommendedName>
</protein>
<evidence type="ECO:0000259" key="12">
    <source>
        <dbReference type="Pfam" id="PF01210"/>
    </source>
</evidence>
<dbReference type="GO" id="GO:0008654">
    <property type="term" value="P:phospholipid biosynthetic process"/>
    <property type="evidence" value="ECO:0007669"/>
    <property type="project" value="UniProtKB-KW"/>
</dbReference>
<dbReference type="PIRSF" id="PIRSF000114">
    <property type="entry name" value="Glycerol-3-P_dh"/>
    <property type="match status" value="1"/>
</dbReference>
<keyword evidence="15" id="KW-1185">Reference proteome</keyword>
<dbReference type="Pfam" id="PF07479">
    <property type="entry name" value="NAD_Gly3P_dh_C"/>
    <property type="match status" value="1"/>
</dbReference>
<keyword evidence="5" id="KW-0594">Phospholipid biosynthesis</keyword>
<feature type="active site" description="Proton acceptor" evidence="7">
    <location>
        <position position="206"/>
    </location>
</feature>
<evidence type="ECO:0000256" key="5">
    <source>
        <dbReference type="ARBA" id="ARBA00023209"/>
    </source>
</evidence>
<comment type="similarity">
    <text evidence="1 10">Belongs to the NAD-dependent glycerol-3-phosphate dehydrogenase family.</text>
</comment>
<feature type="binding site" evidence="8">
    <location>
        <begin position="270"/>
        <end position="271"/>
    </location>
    <ligand>
        <name>substrate</name>
    </ligand>
</feature>
<sequence length="338" mass="35654">MAFEQPSAAVLTEGHATPRKASVTVIGAGAFGTAVGVSLARGGHAVTLCCRTEEQASAINAEGENRNYFPGHALPNTVSATSRLEPALSADVVCLAFPAKQMDDYVARFERDLPPDAIVINLVKGLHDQTFTFAGLFAQRLPGVRYVALKGPTFARPLFNAEWSGLTCGTSSESARQVVQDLFRGLPVDLDHCASAEAVDAVSAIKNVYAVVLGLVASMGLTENTTFLLISRIVKEISIILRRLGYDSSALLCHCGLGDTLLTGLCDTSRNRTLGFMMGKGIPIDPNRSGFLAEGSRAVTTLHRRAGGPDTPLLEAVQEILAGHAQPISILAILGGRA</sequence>
<feature type="binding site" evidence="9">
    <location>
        <position position="270"/>
    </location>
    <ligand>
        <name>NAD(+)</name>
        <dbReference type="ChEBI" id="CHEBI:57540"/>
    </ligand>
</feature>
<evidence type="ECO:0000256" key="1">
    <source>
        <dbReference type="ARBA" id="ARBA00011009"/>
    </source>
</evidence>
<dbReference type="GO" id="GO:0005975">
    <property type="term" value="P:carbohydrate metabolic process"/>
    <property type="evidence" value="ECO:0007669"/>
    <property type="project" value="InterPro"/>
</dbReference>
<dbReference type="Proteomes" id="UP000184387">
    <property type="component" value="Unassembled WGS sequence"/>
</dbReference>
<dbReference type="PANTHER" id="PTHR11728:SF1">
    <property type="entry name" value="GLYCEROL-3-PHOSPHATE DEHYDROGENASE [NAD(+)] 2, CHLOROPLASTIC"/>
    <property type="match status" value="1"/>
</dbReference>
<keyword evidence="3 10" id="KW-0560">Oxidoreductase</keyword>
<dbReference type="GO" id="GO:0051287">
    <property type="term" value="F:NAD binding"/>
    <property type="evidence" value="ECO:0007669"/>
    <property type="project" value="InterPro"/>
</dbReference>
<dbReference type="GO" id="GO:0005829">
    <property type="term" value="C:cytosol"/>
    <property type="evidence" value="ECO:0007669"/>
    <property type="project" value="TreeGrafter"/>
</dbReference>
<dbReference type="SUPFAM" id="SSF48179">
    <property type="entry name" value="6-phosphogluconate dehydrogenase C-terminal domain-like"/>
    <property type="match status" value="1"/>
</dbReference>
<gene>
    <name evidence="14" type="ORF">SAMN02745194_00131</name>
</gene>
<evidence type="ECO:0000313" key="14">
    <source>
        <dbReference type="EMBL" id="SHI36009.1"/>
    </source>
</evidence>
<dbReference type="InterPro" id="IPR011128">
    <property type="entry name" value="G3P_DH_NAD-dep_N"/>
</dbReference>
<reference evidence="14 15" key="1">
    <citation type="submission" date="2016-11" db="EMBL/GenBank/DDBJ databases">
        <authorList>
            <person name="Jaros S."/>
            <person name="Januszkiewicz K."/>
            <person name="Wedrychowicz H."/>
        </authorList>
    </citation>
    <scope>NUCLEOTIDE SEQUENCE [LARGE SCALE GENOMIC DNA]</scope>
    <source>
        <strain evidence="14 15">DSM 14916</strain>
    </source>
</reference>
<dbReference type="Pfam" id="PF01210">
    <property type="entry name" value="NAD_Gly3P_dh_N"/>
    <property type="match status" value="1"/>
</dbReference>
<feature type="binding site" evidence="8">
    <location>
        <position position="124"/>
    </location>
    <ligand>
        <name>substrate</name>
    </ligand>
</feature>
<evidence type="ECO:0000256" key="7">
    <source>
        <dbReference type="PIRSR" id="PIRSR000114-1"/>
    </source>
</evidence>
<dbReference type="PRINTS" id="PR00077">
    <property type="entry name" value="GPDHDRGNASE"/>
</dbReference>
<evidence type="ECO:0000256" key="11">
    <source>
        <dbReference type="RuleBase" id="RU000439"/>
    </source>
</evidence>
<keyword evidence="2" id="KW-0444">Lipid biosynthesis</keyword>